<evidence type="ECO:0000256" key="2">
    <source>
        <dbReference type="ARBA" id="ARBA00022759"/>
    </source>
</evidence>
<reference evidence="6" key="1">
    <citation type="submission" date="2018-05" db="EMBL/GenBank/DDBJ databases">
        <authorList>
            <person name="Lanie J.A."/>
            <person name="Ng W.-L."/>
            <person name="Kazmierczak K.M."/>
            <person name="Andrzejewski T.M."/>
            <person name="Davidsen T.M."/>
            <person name="Wayne K.J."/>
            <person name="Tettelin H."/>
            <person name="Glass J.I."/>
            <person name="Rusch D."/>
            <person name="Podicherti R."/>
            <person name="Tsui H.-C.T."/>
            <person name="Winkler M.E."/>
        </authorList>
    </citation>
    <scope>NUCLEOTIDE SEQUENCE</scope>
</reference>
<dbReference type="Gene3D" id="3.40.960.10">
    <property type="entry name" value="VSR Endonuclease"/>
    <property type="match status" value="1"/>
</dbReference>
<dbReference type="GO" id="GO:0016787">
    <property type="term" value="F:hydrolase activity"/>
    <property type="evidence" value="ECO:0007669"/>
    <property type="project" value="UniProtKB-KW"/>
</dbReference>
<sequence>MAAQRTTDTAPEMALRRELHRRGYRYRVHRRPLKGLRRRADIVFGPARVAVFVHGCFWHGCADHGTWPKSNASFWREKIERNRDRDTETIGVLRSGGWEPVVVWEHDDPELAADRVGELVDRHRRSSK</sequence>
<keyword evidence="3" id="KW-0227">DNA damage</keyword>
<dbReference type="Pfam" id="PF03852">
    <property type="entry name" value="Vsr"/>
    <property type="match status" value="1"/>
</dbReference>
<evidence type="ECO:0000256" key="4">
    <source>
        <dbReference type="ARBA" id="ARBA00022801"/>
    </source>
</evidence>
<organism evidence="6">
    <name type="scientific">marine metagenome</name>
    <dbReference type="NCBI Taxonomy" id="408172"/>
    <lineage>
        <taxon>unclassified sequences</taxon>
        <taxon>metagenomes</taxon>
        <taxon>ecological metagenomes</taxon>
    </lineage>
</organism>
<proteinExistence type="predicted"/>
<dbReference type="InterPro" id="IPR004603">
    <property type="entry name" value="DNA_mismatch_endonuc_vsr"/>
</dbReference>
<keyword evidence="5" id="KW-0234">DNA repair</keyword>
<evidence type="ECO:0000256" key="3">
    <source>
        <dbReference type="ARBA" id="ARBA00022763"/>
    </source>
</evidence>
<dbReference type="AlphaFoldDB" id="A0A382XIS1"/>
<keyword evidence="2" id="KW-0255">Endonuclease</keyword>
<name>A0A382XIS1_9ZZZZ</name>
<protein>
    <recommendedName>
        <fullName evidence="7">DUF559 domain-containing protein</fullName>
    </recommendedName>
</protein>
<keyword evidence="4" id="KW-0378">Hydrolase</keyword>
<dbReference type="GO" id="GO:0004519">
    <property type="term" value="F:endonuclease activity"/>
    <property type="evidence" value="ECO:0007669"/>
    <property type="project" value="UniProtKB-KW"/>
</dbReference>
<dbReference type="NCBIfam" id="TIGR00632">
    <property type="entry name" value="vsr"/>
    <property type="match status" value="1"/>
</dbReference>
<dbReference type="InterPro" id="IPR011335">
    <property type="entry name" value="Restrct_endonuc-II-like"/>
</dbReference>
<evidence type="ECO:0000256" key="5">
    <source>
        <dbReference type="ARBA" id="ARBA00023204"/>
    </source>
</evidence>
<accession>A0A382XIS1</accession>
<gene>
    <name evidence="6" type="ORF">METZ01_LOCUS423604</name>
</gene>
<evidence type="ECO:0008006" key="7">
    <source>
        <dbReference type="Google" id="ProtNLM"/>
    </source>
</evidence>
<dbReference type="CDD" id="cd00221">
    <property type="entry name" value="Vsr"/>
    <property type="match status" value="1"/>
</dbReference>
<dbReference type="SUPFAM" id="SSF52980">
    <property type="entry name" value="Restriction endonuclease-like"/>
    <property type="match status" value="1"/>
</dbReference>
<evidence type="ECO:0000313" key="6">
    <source>
        <dbReference type="EMBL" id="SVD70750.1"/>
    </source>
</evidence>
<dbReference type="EMBL" id="UINC01167964">
    <property type="protein sequence ID" value="SVD70750.1"/>
    <property type="molecule type" value="Genomic_DNA"/>
</dbReference>
<keyword evidence="1" id="KW-0540">Nuclease</keyword>
<dbReference type="GO" id="GO:0006298">
    <property type="term" value="P:mismatch repair"/>
    <property type="evidence" value="ECO:0007669"/>
    <property type="project" value="InterPro"/>
</dbReference>
<evidence type="ECO:0000256" key="1">
    <source>
        <dbReference type="ARBA" id="ARBA00022722"/>
    </source>
</evidence>